<feature type="domain" description="Reverse transcriptase zinc-binding" evidence="2">
    <location>
        <begin position="104"/>
        <end position="173"/>
    </location>
</feature>
<reference evidence="4" key="1">
    <citation type="journal article" date="2017" name="Front. Plant Sci.">
        <title>Climate Clever Clovers: New Paradigm to Reduce the Environmental Footprint of Ruminants by Breeding Low Methanogenic Forages Utilizing Haplotype Variation.</title>
        <authorList>
            <person name="Kaur P."/>
            <person name="Appels R."/>
            <person name="Bayer P.E."/>
            <person name="Keeble-Gagnere G."/>
            <person name="Wang J."/>
            <person name="Hirakawa H."/>
            <person name="Shirasawa K."/>
            <person name="Vercoe P."/>
            <person name="Stefanova K."/>
            <person name="Durmic Z."/>
            <person name="Nichols P."/>
            <person name="Revell C."/>
            <person name="Isobe S.N."/>
            <person name="Edwards D."/>
            <person name="Erskine W."/>
        </authorList>
    </citation>
    <scope>NUCLEOTIDE SEQUENCE [LARGE SCALE GENOMIC DNA]</scope>
    <source>
        <strain evidence="4">cv. Daliak</strain>
    </source>
</reference>
<feature type="compositionally biased region" description="Acidic residues" evidence="1">
    <location>
        <begin position="12"/>
        <end position="27"/>
    </location>
</feature>
<organism evidence="3 4">
    <name type="scientific">Trifolium subterraneum</name>
    <name type="common">Subterranean clover</name>
    <dbReference type="NCBI Taxonomy" id="3900"/>
    <lineage>
        <taxon>Eukaryota</taxon>
        <taxon>Viridiplantae</taxon>
        <taxon>Streptophyta</taxon>
        <taxon>Embryophyta</taxon>
        <taxon>Tracheophyta</taxon>
        <taxon>Spermatophyta</taxon>
        <taxon>Magnoliopsida</taxon>
        <taxon>eudicotyledons</taxon>
        <taxon>Gunneridae</taxon>
        <taxon>Pentapetalae</taxon>
        <taxon>rosids</taxon>
        <taxon>fabids</taxon>
        <taxon>Fabales</taxon>
        <taxon>Fabaceae</taxon>
        <taxon>Papilionoideae</taxon>
        <taxon>50 kb inversion clade</taxon>
        <taxon>NPAAA clade</taxon>
        <taxon>Hologalegina</taxon>
        <taxon>IRL clade</taxon>
        <taxon>Trifolieae</taxon>
        <taxon>Trifolium</taxon>
    </lineage>
</organism>
<dbReference type="Pfam" id="PF13966">
    <property type="entry name" value="zf-RVT"/>
    <property type="match status" value="1"/>
</dbReference>
<sequence length="214" mass="23413">MDETRIDKEYDVGDECDDNDDEDDSGDDNFVVLVPCCSLGCKEVEDSNNVLLKTQNRQSKRSRGNLIGVLQFQGGDGWGGVGVAEANLGIGEGDVVGALATMDDADKLIWHPQVPLKVSIFTWRLLRDRLPTKTNLVTRDILSPAAHFCVSSCGAADSAHHLFISCNTFGSLWTLVCSWIVITPVHSTSIHDHFVQFTCSAGGSRAWRSFLQLI</sequence>
<dbReference type="AlphaFoldDB" id="A0A2Z6NXL6"/>
<evidence type="ECO:0000313" key="4">
    <source>
        <dbReference type="Proteomes" id="UP000242715"/>
    </source>
</evidence>
<accession>A0A2Z6NXL6</accession>
<evidence type="ECO:0000259" key="2">
    <source>
        <dbReference type="Pfam" id="PF13966"/>
    </source>
</evidence>
<dbReference type="EMBL" id="DF973843">
    <property type="protein sequence ID" value="GAU41062.1"/>
    <property type="molecule type" value="Genomic_DNA"/>
</dbReference>
<gene>
    <name evidence="3" type="ORF">TSUD_284320</name>
</gene>
<keyword evidence="4" id="KW-1185">Reference proteome</keyword>
<evidence type="ECO:0000256" key="1">
    <source>
        <dbReference type="SAM" id="MobiDB-lite"/>
    </source>
</evidence>
<feature type="region of interest" description="Disordered" evidence="1">
    <location>
        <begin position="1"/>
        <end position="27"/>
    </location>
</feature>
<dbReference type="InterPro" id="IPR026960">
    <property type="entry name" value="RVT-Znf"/>
</dbReference>
<feature type="compositionally biased region" description="Basic and acidic residues" evidence="1">
    <location>
        <begin position="1"/>
        <end position="11"/>
    </location>
</feature>
<dbReference type="Proteomes" id="UP000242715">
    <property type="component" value="Unassembled WGS sequence"/>
</dbReference>
<proteinExistence type="predicted"/>
<name>A0A2Z6NXL6_TRISU</name>
<evidence type="ECO:0000313" key="3">
    <source>
        <dbReference type="EMBL" id="GAU41062.1"/>
    </source>
</evidence>
<protein>
    <recommendedName>
        <fullName evidence="2">Reverse transcriptase zinc-binding domain-containing protein</fullName>
    </recommendedName>
</protein>